<evidence type="ECO:0000313" key="1">
    <source>
        <dbReference type="EMBL" id="GBM78422.1"/>
    </source>
</evidence>
<dbReference type="Proteomes" id="UP000499080">
    <property type="component" value="Unassembled WGS sequence"/>
</dbReference>
<keyword evidence="2" id="KW-1185">Reference proteome</keyword>
<gene>
    <name evidence="1" type="ORF">AVEN_2950_1</name>
</gene>
<name>A0A4Y2IMU1_ARAVE</name>
<accession>A0A4Y2IMU1</accession>
<dbReference type="OrthoDB" id="416987at2759"/>
<protein>
    <submittedName>
        <fullName evidence="1">Uncharacterized protein</fullName>
    </submittedName>
</protein>
<evidence type="ECO:0000313" key="2">
    <source>
        <dbReference type="Proteomes" id="UP000499080"/>
    </source>
</evidence>
<comment type="caution">
    <text evidence="1">The sequence shown here is derived from an EMBL/GenBank/DDBJ whole genome shotgun (WGS) entry which is preliminary data.</text>
</comment>
<sequence length="96" mass="11780">MNELSLEKITKRIMLSEAHRVFDPIGYTVPVMLCPKLMLQKVWKMSIGWDTEITSYLRKEFLQWFQEELRTKDPRRNSYFQMDRRKFEALHNSYFL</sequence>
<dbReference type="AlphaFoldDB" id="A0A4Y2IMU1"/>
<organism evidence="1 2">
    <name type="scientific">Araneus ventricosus</name>
    <name type="common">Orbweaver spider</name>
    <name type="synonym">Epeira ventricosa</name>
    <dbReference type="NCBI Taxonomy" id="182803"/>
    <lineage>
        <taxon>Eukaryota</taxon>
        <taxon>Metazoa</taxon>
        <taxon>Ecdysozoa</taxon>
        <taxon>Arthropoda</taxon>
        <taxon>Chelicerata</taxon>
        <taxon>Arachnida</taxon>
        <taxon>Araneae</taxon>
        <taxon>Araneomorphae</taxon>
        <taxon>Entelegynae</taxon>
        <taxon>Araneoidea</taxon>
        <taxon>Araneidae</taxon>
        <taxon>Araneus</taxon>
    </lineage>
</organism>
<proteinExistence type="predicted"/>
<dbReference type="InterPro" id="IPR008042">
    <property type="entry name" value="Retrotrans_Pao"/>
</dbReference>
<dbReference type="EMBL" id="BGPR01002751">
    <property type="protein sequence ID" value="GBM78422.1"/>
    <property type="molecule type" value="Genomic_DNA"/>
</dbReference>
<dbReference type="Pfam" id="PF05380">
    <property type="entry name" value="Peptidase_A17"/>
    <property type="match status" value="1"/>
</dbReference>
<reference evidence="1 2" key="1">
    <citation type="journal article" date="2019" name="Sci. Rep.">
        <title>Orb-weaving spider Araneus ventricosus genome elucidates the spidroin gene catalogue.</title>
        <authorList>
            <person name="Kono N."/>
            <person name="Nakamura H."/>
            <person name="Ohtoshi R."/>
            <person name="Moran D.A.P."/>
            <person name="Shinohara A."/>
            <person name="Yoshida Y."/>
            <person name="Fujiwara M."/>
            <person name="Mori M."/>
            <person name="Tomita M."/>
            <person name="Arakawa K."/>
        </authorList>
    </citation>
    <scope>NUCLEOTIDE SEQUENCE [LARGE SCALE GENOMIC DNA]</scope>
</reference>